<name>A0A4R4AXF6_BACTU</name>
<accession>A0A4R4AXF6</accession>
<dbReference type="EMBL" id="SMDG01000042">
    <property type="protein sequence ID" value="TCW44177.1"/>
    <property type="molecule type" value="Genomic_DNA"/>
</dbReference>
<protein>
    <submittedName>
        <fullName evidence="1">Uncharacterized protein</fullName>
    </submittedName>
</protein>
<dbReference type="Proteomes" id="UP000295285">
    <property type="component" value="Unassembled WGS sequence"/>
</dbReference>
<gene>
    <name evidence="1" type="ORF">EC910_1429</name>
</gene>
<proteinExistence type="predicted"/>
<reference evidence="1 2" key="1">
    <citation type="submission" date="2019-03" db="EMBL/GenBank/DDBJ databases">
        <title>Above-ground endophytic microbial communities from plants in different locations in the United States.</title>
        <authorList>
            <person name="Frank C."/>
        </authorList>
    </citation>
    <scope>NUCLEOTIDE SEQUENCE [LARGE SCALE GENOMIC DNA]</scope>
    <source>
        <strain evidence="1 2">LP_2_YM</strain>
    </source>
</reference>
<evidence type="ECO:0000313" key="2">
    <source>
        <dbReference type="Proteomes" id="UP000295285"/>
    </source>
</evidence>
<comment type="caution">
    <text evidence="1">The sequence shown here is derived from an EMBL/GenBank/DDBJ whole genome shotgun (WGS) entry which is preliminary data.</text>
</comment>
<sequence>MAKIYSNIFLLNNINSLSSLNEVFRRQHSELLPHVKKDENRVAGMCDSEKNFIYSWKDIGQLEEMKLPKINGNNNSTEEIIFYQKAIANLEYSKRKRKDSNGDFLPKADRVNDLDVESLFFEKGNKVYVLIITSNDYNISRFKKLIGEHNISLTNTEYSLEPDMFNWLFYVYTERDGILNDETKLENISGFVGNVTDDANVFTGASYQTTELIATKAFISNGGELKKITLRVRDTDVDITCMVNENSTVVISCNASLKLRIMDSMDDATFLLLYLYGYLILRLKQLYMNESDSFIKEDNPKFSKKIGIDVIKSIVEKNNILLKDLESFLLEVACEQEHS</sequence>
<organism evidence="1 2">
    <name type="scientific">Bacillus thuringiensis</name>
    <dbReference type="NCBI Taxonomy" id="1428"/>
    <lineage>
        <taxon>Bacteria</taxon>
        <taxon>Bacillati</taxon>
        <taxon>Bacillota</taxon>
        <taxon>Bacilli</taxon>
        <taxon>Bacillales</taxon>
        <taxon>Bacillaceae</taxon>
        <taxon>Bacillus</taxon>
        <taxon>Bacillus cereus group</taxon>
    </lineage>
</organism>
<evidence type="ECO:0000313" key="1">
    <source>
        <dbReference type="EMBL" id="TCW44177.1"/>
    </source>
</evidence>
<dbReference type="AlphaFoldDB" id="A0A4R4AXF6"/>
<dbReference type="RefSeq" id="WP_131935394.1">
    <property type="nucleotide sequence ID" value="NZ_SMDF01000043.1"/>
</dbReference>